<dbReference type="InterPro" id="IPR019619">
    <property type="entry name" value="DUF2490"/>
</dbReference>
<sequence length="204" mass="23713">MNIIIILITIICNLSASQFWHAEKVSHSFSDKLSISFEDDFRSEGFGKNNYYFHGDIGLKYSLNSSISLYANFREVFEEKSSGWIQEHRPHGSVTIKFKRGLISTTGRSRLEYRIKDAGSSFRNRNMVSADLGNGWTSLKIIPYLADEMFYDLSNNEINRNRFYIGCKIKNLTRFKPTIYFMQQRNLKNNEWDTIGVLGIKISF</sequence>
<dbReference type="EMBL" id="UINC01018217">
    <property type="protein sequence ID" value="SVA76318.1"/>
    <property type="molecule type" value="Genomic_DNA"/>
</dbReference>
<proteinExistence type="predicted"/>
<protein>
    <recommendedName>
        <fullName evidence="2">DUF2490 domain-containing protein</fullName>
    </recommendedName>
</protein>
<dbReference type="Pfam" id="PF10677">
    <property type="entry name" value="DUF2490"/>
    <property type="match status" value="1"/>
</dbReference>
<gene>
    <name evidence="1" type="ORF">METZ01_LOCUS129172</name>
</gene>
<evidence type="ECO:0000313" key="1">
    <source>
        <dbReference type="EMBL" id="SVA76318.1"/>
    </source>
</evidence>
<organism evidence="1">
    <name type="scientific">marine metagenome</name>
    <dbReference type="NCBI Taxonomy" id="408172"/>
    <lineage>
        <taxon>unclassified sequences</taxon>
        <taxon>metagenomes</taxon>
        <taxon>ecological metagenomes</taxon>
    </lineage>
</organism>
<evidence type="ECO:0008006" key="2">
    <source>
        <dbReference type="Google" id="ProtNLM"/>
    </source>
</evidence>
<accession>A0A381YGU5</accession>
<reference evidence="1" key="1">
    <citation type="submission" date="2018-05" db="EMBL/GenBank/DDBJ databases">
        <authorList>
            <person name="Lanie J.A."/>
            <person name="Ng W.-L."/>
            <person name="Kazmierczak K.M."/>
            <person name="Andrzejewski T.M."/>
            <person name="Davidsen T.M."/>
            <person name="Wayne K.J."/>
            <person name="Tettelin H."/>
            <person name="Glass J.I."/>
            <person name="Rusch D."/>
            <person name="Podicherti R."/>
            <person name="Tsui H.-C.T."/>
            <person name="Winkler M.E."/>
        </authorList>
    </citation>
    <scope>NUCLEOTIDE SEQUENCE</scope>
</reference>
<name>A0A381YGU5_9ZZZZ</name>
<dbReference type="AlphaFoldDB" id="A0A381YGU5"/>